<dbReference type="SUPFAM" id="SSF53850">
    <property type="entry name" value="Periplasmic binding protein-like II"/>
    <property type="match status" value="1"/>
</dbReference>
<dbReference type="Pfam" id="PF01547">
    <property type="entry name" value="SBP_bac_1"/>
    <property type="match status" value="1"/>
</dbReference>
<dbReference type="PROSITE" id="PS51257">
    <property type="entry name" value="PROKAR_LIPOPROTEIN"/>
    <property type="match status" value="1"/>
</dbReference>
<proteinExistence type="predicted"/>
<dbReference type="AlphaFoldDB" id="A0A941DVR8"/>
<dbReference type="Gene3D" id="3.40.190.10">
    <property type="entry name" value="Periplasmic binding protein-like II"/>
    <property type="match status" value="2"/>
</dbReference>
<dbReference type="Proteomes" id="UP000675284">
    <property type="component" value="Unassembled WGS sequence"/>
</dbReference>
<keyword evidence="2" id="KW-1185">Reference proteome</keyword>
<accession>A0A941DVR8</accession>
<sequence>MRKIKIAFLGIIMMFILTACIGNGDSKATKRSAADGRISISIWHNFAGDDLRARKVRNMIANFEEENPTIEVDEQAIPVDGYRQRISTVAAANELPDIFLTYAGSFTDEFYNGELIQPITSLFEENPEWKNSFLEGALEPYKYDGELYSAPIAMSATSFLYYNKDLFTANNLEVPETWAEFVQVIKVFNDKGITPIAMGNKAPWVAQSTTFGAIADRVTGTNWFLDAVEQEDASFTDPIFIDALHRFKELVDNGAYSDGANSMDNTQAEQYFAQGKAAMMINGAWTLSSLGASQSEQVLTNIGVSVVPGIEGGKGSGNTITGGPGGGFLLSSETKGEDKQAALKLIYKLSNADAQKEIAESNSMVMYDVDIDKENVNPLFFEAFNLIREVEFAPVYDLYLTSEAGEAVNNGLQEIMLGGDPEKVAESIQKAQSSN</sequence>
<dbReference type="InterPro" id="IPR050490">
    <property type="entry name" value="Bact_solute-bd_prot1"/>
</dbReference>
<name>A0A941DVR8_9BACI</name>
<dbReference type="RefSeq" id="WP_166530818.1">
    <property type="nucleotide sequence ID" value="NZ_JAGSOT010000065.1"/>
</dbReference>
<dbReference type="PANTHER" id="PTHR43649:SF12">
    <property type="entry name" value="DIACETYLCHITOBIOSE BINDING PROTEIN DASA"/>
    <property type="match status" value="1"/>
</dbReference>
<evidence type="ECO:0000313" key="2">
    <source>
        <dbReference type="Proteomes" id="UP000675284"/>
    </source>
</evidence>
<gene>
    <name evidence="1" type="ORF">KCX74_16725</name>
</gene>
<comment type="caution">
    <text evidence="1">The sequence shown here is derived from an EMBL/GenBank/DDBJ whole genome shotgun (WGS) entry which is preliminary data.</text>
</comment>
<organism evidence="1 2">
    <name type="scientific">Virgibacillus salarius</name>
    <dbReference type="NCBI Taxonomy" id="447199"/>
    <lineage>
        <taxon>Bacteria</taxon>
        <taxon>Bacillati</taxon>
        <taxon>Bacillota</taxon>
        <taxon>Bacilli</taxon>
        <taxon>Bacillales</taxon>
        <taxon>Bacillaceae</taxon>
        <taxon>Virgibacillus</taxon>
    </lineage>
</organism>
<dbReference type="PANTHER" id="PTHR43649">
    <property type="entry name" value="ARABINOSE-BINDING PROTEIN-RELATED"/>
    <property type="match status" value="1"/>
</dbReference>
<reference evidence="1" key="1">
    <citation type="submission" date="2021-04" db="EMBL/GenBank/DDBJ databases">
        <title>Isolation and polyphasic classification of algal microorganism.</title>
        <authorList>
            <person name="Wang S."/>
        </authorList>
    </citation>
    <scope>NUCLEOTIDE SEQUENCE</scope>
    <source>
        <strain evidence="1">720a</strain>
    </source>
</reference>
<dbReference type="EMBL" id="JAGSOT010000065">
    <property type="protein sequence ID" value="MBR7797675.1"/>
    <property type="molecule type" value="Genomic_DNA"/>
</dbReference>
<dbReference type="InterPro" id="IPR006059">
    <property type="entry name" value="SBP"/>
</dbReference>
<protein>
    <submittedName>
        <fullName evidence="1">Extracellular solute-binding protein</fullName>
    </submittedName>
</protein>
<evidence type="ECO:0000313" key="1">
    <source>
        <dbReference type="EMBL" id="MBR7797675.1"/>
    </source>
</evidence>